<name>A0ABS0E040_9GAMM</name>
<evidence type="ECO:0000313" key="1">
    <source>
        <dbReference type="EMBL" id="MBF7978474.1"/>
    </source>
</evidence>
<sequence length="126" mass="14259">MKALIGIMPDHMFRQRIMAVVKGEYVPEENAPKIWFTSLLALGQILSNENIELLRMMAREKPESLSELARLAGRNISNLSTTMKTLEGYGFAKKVKSKNTIMPVAVFTDFEIRVEQFPPQEKSEAA</sequence>
<dbReference type="Proteomes" id="UP000636811">
    <property type="component" value="Unassembled WGS sequence"/>
</dbReference>
<dbReference type="InterPro" id="IPR036390">
    <property type="entry name" value="WH_DNA-bd_sf"/>
</dbReference>
<dbReference type="EMBL" id="JADOBI010000002">
    <property type="protein sequence ID" value="MBF7978474.1"/>
    <property type="molecule type" value="Genomic_DNA"/>
</dbReference>
<organism evidence="1 2">
    <name type="scientific">Rahnella laticis</name>
    <dbReference type="NCBI Taxonomy" id="2787622"/>
    <lineage>
        <taxon>Bacteria</taxon>
        <taxon>Pseudomonadati</taxon>
        <taxon>Pseudomonadota</taxon>
        <taxon>Gammaproteobacteria</taxon>
        <taxon>Enterobacterales</taxon>
        <taxon>Yersiniaceae</taxon>
        <taxon>Rahnella</taxon>
    </lineage>
</organism>
<dbReference type="Pfam" id="PF25212">
    <property type="entry name" value="HVO_A0114"/>
    <property type="match status" value="1"/>
</dbReference>
<dbReference type="SUPFAM" id="SSF46785">
    <property type="entry name" value="Winged helix' DNA-binding domain"/>
    <property type="match status" value="1"/>
</dbReference>
<gene>
    <name evidence="1" type="ORF">IV433_03515</name>
</gene>
<dbReference type="RefSeq" id="WP_195813034.1">
    <property type="nucleotide sequence ID" value="NZ_JADOBI010000002.1"/>
</dbReference>
<evidence type="ECO:0000313" key="2">
    <source>
        <dbReference type="Proteomes" id="UP000636811"/>
    </source>
</evidence>
<reference evidence="1 2" key="1">
    <citation type="submission" date="2020-11" db="EMBL/GenBank/DDBJ databases">
        <title>Taxonomic investigation of Rahnella strains.</title>
        <authorList>
            <person name="Lee S.D."/>
        </authorList>
    </citation>
    <scope>NUCLEOTIDE SEQUENCE [LARGE SCALE GENOMIC DNA]</scope>
    <source>
        <strain evidence="1 2">SAP-17</strain>
    </source>
</reference>
<comment type="caution">
    <text evidence="1">The sequence shown here is derived from an EMBL/GenBank/DDBJ whole genome shotgun (WGS) entry which is preliminary data.</text>
</comment>
<protein>
    <submittedName>
        <fullName evidence="1">Transcriptional regulator</fullName>
    </submittedName>
</protein>
<proteinExistence type="predicted"/>
<keyword evidence="2" id="KW-1185">Reference proteome</keyword>
<accession>A0ABS0E040</accession>